<comment type="caution">
    <text evidence="1">The sequence shown here is derived from an EMBL/GenBank/DDBJ whole genome shotgun (WGS) entry which is preliminary data.</text>
</comment>
<sequence length="251" mass="28827">MSMIQRSLLRMSQQVTAVINLPLQPSEPSIFASLSLHGQDRIRLQFPDDIISDIRSIISAAWEFGITSSDEAYRYELKGRPFGGHHFLTSHEKTEAVQARRLVRDILAFLYIRSWQLIYELIFRRFPPDAPPLPAVEWIRVINDAEKMDGVDTDADYIGAAIAKMRDVFQSLDLFEKGEWDNDCYEFRLRNRPFIQRGVEANKVRLMNLRLVELLDELGWTSHATVCQNSGGDECGMPDTWYFVKPKGSGV</sequence>
<dbReference type="EMBL" id="JAUEPP010000006">
    <property type="protein sequence ID" value="KAK3340986.1"/>
    <property type="molecule type" value="Genomic_DNA"/>
</dbReference>
<accession>A0AAE0JBR0</accession>
<dbReference type="RefSeq" id="XP_062679928.1">
    <property type="nucleotide sequence ID" value="XM_062828449.1"/>
</dbReference>
<name>A0AAE0JBR0_9PEZI</name>
<evidence type="ECO:0000313" key="1">
    <source>
        <dbReference type="EMBL" id="KAK3340986.1"/>
    </source>
</evidence>
<gene>
    <name evidence="1" type="ORF">B0H65DRAFT_511015</name>
</gene>
<evidence type="ECO:0000313" key="2">
    <source>
        <dbReference type="Proteomes" id="UP001278500"/>
    </source>
</evidence>
<keyword evidence="2" id="KW-1185">Reference proteome</keyword>
<dbReference type="AlphaFoldDB" id="A0AAE0JBR0"/>
<reference evidence="1" key="1">
    <citation type="journal article" date="2023" name="Mol. Phylogenet. Evol.">
        <title>Genome-scale phylogeny and comparative genomics of the fungal order Sordariales.</title>
        <authorList>
            <person name="Hensen N."/>
            <person name="Bonometti L."/>
            <person name="Westerberg I."/>
            <person name="Brannstrom I.O."/>
            <person name="Guillou S."/>
            <person name="Cros-Aarteil S."/>
            <person name="Calhoun S."/>
            <person name="Haridas S."/>
            <person name="Kuo A."/>
            <person name="Mondo S."/>
            <person name="Pangilinan J."/>
            <person name="Riley R."/>
            <person name="LaButti K."/>
            <person name="Andreopoulos B."/>
            <person name="Lipzen A."/>
            <person name="Chen C."/>
            <person name="Yan M."/>
            <person name="Daum C."/>
            <person name="Ng V."/>
            <person name="Clum A."/>
            <person name="Steindorff A."/>
            <person name="Ohm R.A."/>
            <person name="Martin F."/>
            <person name="Silar P."/>
            <person name="Natvig D.O."/>
            <person name="Lalanne C."/>
            <person name="Gautier V."/>
            <person name="Ament-Velasquez S.L."/>
            <person name="Kruys A."/>
            <person name="Hutchinson M.I."/>
            <person name="Powell A.J."/>
            <person name="Barry K."/>
            <person name="Miller A.N."/>
            <person name="Grigoriev I.V."/>
            <person name="Debuchy R."/>
            <person name="Gladieux P."/>
            <person name="Hiltunen Thoren M."/>
            <person name="Johannesson H."/>
        </authorList>
    </citation>
    <scope>NUCLEOTIDE SEQUENCE</scope>
    <source>
        <strain evidence="1">CBS 560.94</strain>
    </source>
</reference>
<protein>
    <submittedName>
        <fullName evidence="1">Uncharacterized protein</fullName>
    </submittedName>
</protein>
<dbReference type="Proteomes" id="UP001278500">
    <property type="component" value="Unassembled WGS sequence"/>
</dbReference>
<organism evidence="1 2">
    <name type="scientific">Neurospora tetraspora</name>
    <dbReference type="NCBI Taxonomy" id="94610"/>
    <lineage>
        <taxon>Eukaryota</taxon>
        <taxon>Fungi</taxon>
        <taxon>Dikarya</taxon>
        <taxon>Ascomycota</taxon>
        <taxon>Pezizomycotina</taxon>
        <taxon>Sordariomycetes</taxon>
        <taxon>Sordariomycetidae</taxon>
        <taxon>Sordariales</taxon>
        <taxon>Sordariaceae</taxon>
        <taxon>Neurospora</taxon>
    </lineage>
</organism>
<reference evidence="1" key="2">
    <citation type="submission" date="2023-06" db="EMBL/GenBank/DDBJ databases">
        <authorList>
            <consortium name="Lawrence Berkeley National Laboratory"/>
            <person name="Haridas S."/>
            <person name="Hensen N."/>
            <person name="Bonometti L."/>
            <person name="Westerberg I."/>
            <person name="Brannstrom I.O."/>
            <person name="Guillou S."/>
            <person name="Cros-Aarteil S."/>
            <person name="Calhoun S."/>
            <person name="Kuo A."/>
            <person name="Mondo S."/>
            <person name="Pangilinan J."/>
            <person name="Riley R."/>
            <person name="Labutti K."/>
            <person name="Andreopoulos B."/>
            <person name="Lipzen A."/>
            <person name="Chen C."/>
            <person name="Yanf M."/>
            <person name="Daum C."/>
            <person name="Ng V."/>
            <person name="Clum A."/>
            <person name="Steindorff A."/>
            <person name="Ohm R."/>
            <person name="Martin F."/>
            <person name="Silar P."/>
            <person name="Natvig D."/>
            <person name="Lalanne C."/>
            <person name="Gautier V."/>
            <person name="Ament-Velasquez S.L."/>
            <person name="Kruys A."/>
            <person name="Hutchinson M.I."/>
            <person name="Powell A.J."/>
            <person name="Barry K."/>
            <person name="Miller A.N."/>
            <person name="Grigoriev I.V."/>
            <person name="Debuchy R."/>
            <person name="Gladieux P."/>
            <person name="Thoren M.H."/>
            <person name="Johannesson H."/>
        </authorList>
    </citation>
    <scope>NUCLEOTIDE SEQUENCE</scope>
    <source>
        <strain evidence="1">CBS 560.94</strain>
    </source>
</reference>
<dbReference type="PANTHER" id="PTHR38696">
    <property type="entry name" value="MEDIATOR OF RNA POLYMERASE II TRANSCRIPTION SUBUNIT 13"/>
    <property type="match status" value="1"/>
</dbReference>
<dbReference type="PANTHER" id="PTHR38696:SF1">
    <property type="entry name" value="MEDIATOR OF RNA POLYMERASE II TRANSCRIPTION SUBUNIT 13"/>
    <property type="match status" value="1"/>
</dbReference>
<proteinExistence type="predicted"/>
<dbReference type="GeneID" id="87865603"/>